<dbReference type="OrthoDB" id="5242179at2"/>
<keyword evidence="1" id="KW-1133">Transmembrane helix</keyword>
<evidence type="ECO:0000256" key="1">
    <source>
        <dbReference type="SAM" id="Phobius"/>
    </source>
</evidence>
<dbReference type="EMBL" id="CP002000">
    <property type="protein sequence ID" value="ADJ44723.1"/>
    <property type="molecule type" value="Genomic_DNA"/>
</dbReference>
<sequence length="397" mass="42721">MADERGVEAVEQWFRRRGLPAVVRGRPAHLLVRIAPAVVFIAGWRVLTAVLSAVDGETDADFDRLMDSDLFALGYSGLLLSLVVVPGLSSWLTARWVRRKLVERGGTGPAAVMAAAFVVVVPVVDLVVDGDSPVLGLLMQVAILTGLFAAAFAGVGSIVGWALRAAYRQARLLGELTSRALPLLLLFTVFGFFTTEIWQVGAALPRPRMWLVAGLLAVVAVVFLLAMLKDEVTLLTQSRTAPVGLDKLGETPLAAFLADDVPAERLPLTKLERANMVLVLVLTQVLQTFVLATLVFVFFVVFGIVAVQHAVIKAWIGRDPTSGTLFGIQLPVPQELLQVSLFIAAFSGLYFAASTVTDANYRSAFFDPLADHLAVSLVARDLYLGRLLEVAPHAADD</sequence>
<dbReference type="AlphaFoldDB" id="A0A0H3D5A8"/>
<keyword evidence="1" id="KW-0472">Membrane</keyword>
<dbReference type="Proteomes" id="UP000000328">
    <property type="component" value="Chromosome"/>
</dbReference>
<accession>A0A0H3D5A8</accession>
<feature type="transmembrane region" description="Helical" evidence="1">
    <location>
        <begin position="183"/>
        <end position="204"/>
    </location>
</feature>
<feature type="transmembrane region" description="Helical" evidence="1">
    <location>
        <begin position="289"/>
        <end position="316"/>
    </location>
</feature>
<dbReference type="RefSeq" id="WP_013224795.1">
    <property type="nucleotide sequence ID" value="NC_014318.1"/>
</dbReference>
<reference evidence="2 3" key="1">
    <citation type="journal article" date="2010" name="Cell Res.">
        <title>Complete genome sequence of the rifamycin SV-producing Amycolatopsis mediterranei U32 revealed its genetic characteristics in phylogeny and metabolism.</title>
        <authorList>
            <person name="Zhao W."/>
            <person name="Zhong Y."/>
            <person name="Yuan H."/>
            <person name="Wang J."/>
            <person name="Zheng H."/>
            <person name="Wang Y."/>
            <person name="Cen X."/>
            <person name="Xu F."/>
            <person name="Bai J."/>
            <person name="Han X."/>
            <person name="Lu G."/>
            <person name="Zhu Y."/>
            <person name="Shao Z."/>
            <person name="Yan H."/>
            <person name="Li C."/>
            <person name="Peng N."/>
            <person name="Zhang Z."/>
            <person name="Zhang Y."/>
            <person name="Lin W."/>
            <person name="Fan Y."/>
            <person name="Qin Z."/>
            <person name="Hu Y."/>
            <person name="Zhu B."/>
            <person name="Wang S."/>
            <person name="Ding X."/>
            <person name="Zhao G.P."/>
        </authorList>
    </citation>
    <scope>NUCLEOTIDE SEQUENCE [LARGE SCALE GENOMIC DNA]</scope>
    <source>
        <strain evidence="3">U-32</strain>
    </source>
</reference>
<feature type="transmembrane region" description="Helical" evidence="1">
    <location>
        <begin position="336"/>
        <end position="353"/>
    </location>
</feature>
<feature type="transmembrane region" description="Helical" evidence="1">
    <location>
        <begin position="30"/>
        <end position="53"/>
    </location>
</feature>
<proteinExistence type="predicted"/>
<keyword evidence="1" id="KW-0812">Transmembrane</keyword>
<evidence type="ECO:0008006" key="4">
    <source>
        <dbReference type="Google" id="ProtNLM"/>
    </source>
</evidence>
<dbReference type="eggNOG" id="ENOG502ZBG0">
    <property type="taxonomic scope" value="Bacteria"/>
</dbReference>
<dbReference type="KEGG" id="amd:AMED_2929"/>
<organism evidence="2 3">
    <name type="scientific">Amycolatopsis mediterranei (strain U-32)</name>
    <dbReference type="NCBI Taxonomy" id="749927"/>
    <lineage>
        <taxon>Bacteria</taxon>
        <taxon>Bacillati</taxon>
        <taxon>Actinomycetota</taxon>
        <taxon>Actinomycetes</taxon>
        <taxon>Pseudonocardiales</taxon>
        <taxon>Pseudonocardiaceae</taxon>
        <taxon>Amycolatopsis</taxon>
    </lineage>
</organism>
<dbReference type="PATRIC" id="fig|749927.5.peg.3025"/>
<evidence type="ECO:0000313" key="3">
    <source>
        <dbReference type="Proteomes" id="UP000000328"/>
    </source>
</evidence>
<feature type="transmembrane region" description="Helical" evidence="1">
    <location>
        <begin position="134"/>
        <end position="163"/>
    </location>
</feature>
<evidence type="ECO:0000313" key="2">
    <source>
        <dbReference type="EMBL" id="ADJ44723.1"/>
    </source>
</evidence>
<feature type="transmembrane region" description="Helical" evidence="1">
    <location>
        <begin position="106"/>
        <end position="128"/>
    </location>
</feature>
<feature type="transmembrane region" description="Helical" evidence="1">
    <location>
        <begin position="73"/>
        <end position="94"/>
    </location>
</feature>
<gene>
    <name evidence="2" type="ordered locus">AMED_2929</name>
</gene>
<dbReference type="HOGENOM" id="CLU_058182_1_0_11"/>
<protein>
    <recommendedName>
        <fullName evidence="4">Integral membrane protein</fullName>
    </recommendedName>
</protein>
<name>A0A0H3D5A8_AMYMU</name>
<feature type="transmembrane region" description="Helical" evidence="1">
    <location>
        <begin position="210"/>
        <end position="228"/>
    </location>
</feature>
<dbReference type="GeneID" id="92870701"/>